<keyword evidence="4" id="KW-0456">Lyase</keyword>
<dbReference type="SUPFAM" id="SSF56796">
    <property type="entry name" value="Dehydroquinate synthase-like"/>
    <property type="match status" value="1"/>
</dbReference>
<protein>
    <recommendedName>
        <fullName evidence="5">3-dehydroquinate synthase N-terminal domain-containing protein</fullName>
    </recommendedName>
</protein>
<organism evidence="6">
    <name type="scientific">marine sediment metagenome</name>
    <dbReference type="NCBI Taxonomy" id="412755"/>
    <lineage>
        <taxon>unclassified sequences</taxon>
        <taxon>metagenomes</taxon>
        <taxon>ecological metagenomes</taxon>
    </lineage>
</organism>
<evidence type="ECO:0000256" key="2">
    <source>
        <dbReference type="ARBA" id="ARBA00023027"/>
    </source>
</evidence>
<dbReference type="PANTHER" id="PTHR43622:SF7">
    <property type="entry name" value="3-DEHYDROQUINATE SYNTHASE, CHLOROPLASTIC"/>
    <property type="match status" value="1"/>
</dbReference>
<gene>
    <name evidence="6" type="ORF">S01H4_65585</name>
</gene>
<proteinExistence type="predicted"/>
<dbReference type="Pfam" id="PF01761">
    <property type="entry name" value="DHQ_synthase"/>
    <property type="match status" value="1"/>
</dbReference>
<dbReference type="GO" id="GO:0008652">
    <property type="term" value="P:amino acid biosynthetic process"/>
    <property type="evidence" value="ECO:0007669"/>
    <property type="project" value="UniProtKB-KW"/>
</dbReference>
<feature type="non-terminal residue" evidence="6">
    <location>
        <position position="1"/>
    </location>
</feature>
<evidence type="ECO:0000259" key="5">
    <source>
        <dbReference type="Pfam" id="PF01761"/>
    </source>
</evidence>
<dbReference type="EMBL" id="BART01040194">
    <property type="protein sequence ID" value="GAH26970.1"/>
    <property type="molecule type" value="Genomic_DNA"/>
</dbReference>
<keyword evidence="1" id="KW-0028">Amino-acid biosynthesis</keyword>
<evidence type="ECO:0000256" key="4">
    <source>
        <dbReference type="ARBA" id="ARBA00023239"/>
    </source>
</evidence>
<reference evidence="6" key="1">
    <citation type="journal article" date="2014" name="Front. Microbiol.">
        <title>High frequency of phylogenetically diverse reductive dehalogenase-homologous genes in deep subseafloor sedimentary metagenomes.</title>
        <authorList>
            <person name="Kawai M."/>
            <person name="Futagami T."/>
            <person name="Toyoda A."/>
            <person name="Takaki Y."/>
            <person name="Nishi S."/>
            <person name="Hori S."/>
            <person name="Arai W."/>
            <person name="Tsubouchi T."/>
            <person name="Morono Y."/>
            <person name="Uchiyama I."/>
            <person name="Ito T."/>
            <person name="Fujiyama A."/>
            <person name="Inagaki F."/>
            <person name="Takami H."/>
        </authorList>
    </citation>
    <scope>NUCLEOTIDE SEQUENCE</scope>
    <source>
        <strain evidence="6">Expedition CK06-06</strain>
    </source>
</reference>
<accession>X1F355</accession>
<evidence type="ECO:0000313" key="6">
    <source>
        <dbReference type="EMBL" id="GAH26970.1"/>
    </source>
</evidence>
<dbReference type="InterPro" id="IPR030960">
    <property type="entry name" value="DHQS/DOIS_N"/>
</dbReference>
<dbReference type="InterPro" id="IPR050071">
    <property type="entry name" value="Dehydroquinate_synthase"/>
</dbReference>
<dbReference type="PANTHER" id="PTHR43622">
    <property type="entry name" value="3-DEHYDROQUINATE SYNTHASE"/>
    <property type="match status" value="1"/>
</dbReference>
<dbReference type="GO" id="GO:0003856">
    <property type="term" value="F:3-dehydroquinate synthase activity"/>
    <property type="evidence" value="ECO:0007669"/>
    <property type="project" value="TreeGrafter"/>
</dbReference>
<keyword evidence="2" id="KW-0520">NAD</keyword>
<dbReference type="AlphaFoldDB" id="X1F355"/>
<sequence>AGFVAATYLRGVPLIQIPTTLLAQVDSSIGGKVAIDHGQLKNKIGAFYQPKLVITDIATLKTLDTKTLIDGLAEVIKYAVIRDKELLTYIEGNLDKIKSLD</sequence>
<name>X1F355_9ZZZZ</name>
<dbReference type="Gene3D" id="1.20.1090.10">
    <property type="entry name" value="Dehydroquinate synthase-like - alpha domain"/>
    <property type="match status" value="1"/>
</dbReference>
<dbReference type="Gene3D" id="3.40.50.1970">
    <property type="match status" value="1"/>
</dbReference>
<evidence type="ECO:0000256" key="1">
    <source>
        <dbReference type="ARBA" id="ARBA00022605"/>
    </source>
</evidence>
<comment type="caution">
    <text evidence="6">The sequence shown here is derived from an EMBL/GenBank/DDBJ whole genome shotgun (WGS) entry which is preliminary data.</text>
</comment>
<dbReference type="GO" id="GO:0009073">
    <property type="term" value="P:aromatic amino acid family biosynthetic process"/>
    <property type="evidence" value="ECO:0007669"/>
    <property type="project" value="UniProtKB-KW"/>
</dbReference>
<evidence type="ECO:0000256" key="3">
    <source>
        <dbReference type="ARBA" id="ARBA00023141"/>
    </source>
</evidence>
<feature type="domain" description="3-dehydroquinate synthase N-terminal" evidence="5">
    <location>
        <begin position="1"/>
        <end position="68"/>
    </location>
</feature>
<keyword evidence="3" id="KW-0057">Aromatic amino acid biosynthesis</keyword>
<feature type="non-terminal residue" evidence="6">
    <location>
        <position position="101"/>
    </location>
</feature>